<dbReference type="EMBL" id="RMBX01000008">
    <property type="protein sequence ID" value="RPD40265.1"/>
    <property type="molecule type" value="Genomic_DNA"/>
</dbReference>
<protein>
    <submittedName>
        <fullName evidence="1">Uncharacterized protein</fullName>
    </submittedName>
</protein>
<evidence type="ECO:0000313" key="1">
    <source>
        <dbReference type="EMBL" id="RPD40265.1"/>
    </source>
</evidence>
<proteinExistence type="predicted"/>
<sequence>MAGSGWMAGRTIAAAYVRHTSGLVCIPVIRKFTWHLLPGENMLSRSSKTSQYNNTSAPAIRQELPFPANYMMTPG</sequence>
<evidence type="ECO:0000313" key="2">
    <source>
        <dbReference type="Proteomes" id="UP000279089"/>
    </source>
</evidence>
<dbReference type="AlphaFoldDB" id="A0A3N4MA85"/>
<gene>
    <name evidence="1" type="ORF">EG028_16600</name>
</gene>
<comment type="caution">
    <text evidence="1">The sequence shown here is derived from an EMBL/GenBank/DDBJ whole genome shotgun (WGS) entry which is preliminary data.</text>
</comment>
<reference evidence="2" key="1">
    <citation type="submission" date="2018-11" db="EMBL/GenBank/DDBJ databases">
        <title>Chitinophaga lutea sp.nov., isolate from arsenic contaminated soil.</title>
        <authorList>
            <person name="Zong Y."/>
        </authorList>
    </citation>
    <scope>NUCLEOTIDE SEQUENCE [LARGE SCALE GENOMIC DNA]</scope>
    <source>
        <strain evidence="2">YLT18</strain>
    </source>
</reference>
<keyword evidence="2" id="KW-1185">Reference proteome</keyword>
<organism evidence="1 2">
    <name type="scientific">Chitinophaga barathri</name>
    <dbReference type="NCBI Taxonomy" id="1647451"/>
    <lineage>
        <taxon>Bacteria</taxon>
        <taxon>Pseudomonadati</taxon>
        <taxon>Bacteroidota</taxon>
        <taxon>Chitinophagia</taxon>
        <taxon>Chitinophagales</taxon>
        <taxon>Chitinophagaceae</taxon>
        <taxon>Chitinophaga</taxon>
    </lineage>
</organism>
<name>A0A3N4MA85_9BACT</name>
<accession>A0A3N4MA85</accession>
<dbReference type="Proteomes" id="UP000279089">
    <property type="component" value="Unassembled WGS sequence"/>
</dbReference>